<dbReference type="InterPro" id="IPR002885">
    <property type="entry name" value="PPR_rpt"/>
</dbReference>
<dbReference type="GO" id="GO:0009451">
    <property type="term" value="P:RNA modification"/>
    <property type="evidence" value="ECO:0007669"/>
    <property type="project" value="InterPro"/>
</dbReference>
<evidence type="ECO:0000313" key="4">
    <source>
        <dbReference type="Proteomes" id="UP000594261"/>
    </source>
</evidence>
<dbReference type="AlphaFoldDB" id="A0A7N2LFR7"/>
<organism evidence="3 4">
    <name type="scientific">Quercus lobata</name>
    <name type="common">Valley oak</name>
    <dbReference type="NCBI Taxonomy" id="97700"/>
    <lineage>
        <taxon>Eukaryota</taxon>
        <taxon>Viridiplantae</taxon>
        <taxon>Streptophyta</taxon>
        <taxon>Embryophyta</taxon>
        <taxon>Tracheophyta</taxon>
        <taxon>Spermatophyta</taxon>
        <taxon>Magnoliopsida</taxon>
        <taxon>eudicotyledons</taxon>
        <taxon>Gunneridae</taxon>
        <taxon>Pentapetalae</taxon>
        <taxon>rosids</taxon>
        <taxon>fabids</taxon>
        <taxon>Fagales</taxon>
        <taxon>Fagaceae</taxon>
        <taxon>Quercus</taxon>
    </lineage>
</organism>
<dbReference type="InterPro" id="IPR011990">
    <property type="entry name" value="TPR-like_helical_dom_sf"/>
</dbReference>
<accession>A0A7N2LFR7</accession>
<dbReference type="PANTHER" id="PTHR47926">
    <property type="entry name" value="PENTATRICOPEPTIDE REPEAT-CONTAINING PROTEIN"/>
    <property type="match status" value="1"/>
</dbReference>
<dbReference type="PANTHER" id="PTHR47926:SF347">
    <property type="entry name" value="PENTATRICOPEPTIDE REPEAT-CONTAINING PROTEIN"/>
    <property type="match status" value="1"/>
</dbReference>
<dbReference type="Gene3D" id="1.25.40.10">
    <property type="entry name" value="Tetratricopeptide repeat domain"/>
    <property type="match status" value="4"/>
</dbReference>
<protein>
    <recommendedName>
        <fullName evidence="5">Pentatricopeptide repeat-containing protein</fullName>
    </recommendedName>
</protein>
<evidence type="ECO:0000256" key="1">
    <source>
        <dbReference type="ARBA" id="ARBA00022737"/>
    </source>
</evidence>
<dbReference type="EnsemblPlants" id="QL04p045828:mrna">
    <property type="protein sequence ID" value="QL04p045828:mrna"/>
    <property type="gene ID" value="QL04p045828"/>
</dbReference>
<name>A0A7N2LFR7_QUELO</name>
<dbReference type="Pfam" id="PF13041">
    <property type="entry name" value="PPR_2"/>
    <property type="match status" value="2"/>
</dbReference>
<dbReference type="OMA" id="IDACAIF"/>
<feature type="repeat" description="PPR" evidence="2">
    <location>
        <begin position="223"/>
        <end position="257"/>
    </location>
</feature>
<dbReference type="NCBIfam" id="TIGR00756">
    <property type="entry name" value="PPR"/>
    <property type="match status" value="2"/>
</dbReference>
<keyword evidence="4" id="KW-1185">Reference proteome</keyword>
<dbReference type="PROSITE" id="PS51375">
    <property type="entry name" value="PPR"/>
    <property type="match status" value="2"/>
</dbReference>
<sequence length="392" mass="43436">MYAKCGEVGSYCEVFDEILDRNVVSWTSMIVGYVQNDCQEERLVLFNRMRKGLVEGNEYTIGSLVTACTKLRALHQGKWVHGYVIKNSIEFNSFLVTALLDMYVKCGDVRDGRSIFGELSVIDLVSWTAMIVGYTQCGHPSEALKLFMDEEWVDILLNSVTTSSVLSACGQLGNLDLVRLVHDLGIKLGLGDPIVRNTLTDMYAKCHAVRDARYIFEAVMVKDVITWNSIISGYSQVGSAYEALELFHQMRLDSISPDAVTLGGLKSSSVYVGTALLNFYAKCGDVKSACIVFDGMVEKNSITWSAMIGGYGMQGDGSGALALISDMLKENLEPYEVIFTTILSACSQWGGLEVNQVRELMRQRGLRKSPRHSQVEMDISEDISLPKVALLW</sequence>
<proteinExistence type="predicted"/>
<dbReference type="InterPro" id="IPR046960">
    <property type="entry name" value="PPR_At4g14850-like_plant"/>
</dbReference>
<evidence type="ECO:0000313" key="3">
    <source>
        <dbReference type="EnsemblPlants" id="QL04p045828:mrna"/>
    </source>
</evidence>
<dbReference type="FunFam" id="1.25.40.10:FF:000285">
    <property type="entry name" value="Pentatricopeptide repeat-containing protein, chloroplastic"/>
    <property type="match status" value="1"/>
</dbReference>
<dbReference type="Gramene" id="QL04p045828:mrna">
    <property type="protein sequence ID" value="QL04p045828:mrna"/>
    <property type="gene ID" value="QL04p045828"/>
</dbReference>
<feature type="repeat" description="PPR" evidence="2">
    <location>
        <begin position="300"/>
        <end position="334"/>
    </location>
</feature>
<evidence type="ECO:0008006" key="5">
    <source>
        <dbReference type="Google" id="ProtNLM"/>
    </source>
</evidence>
<dbReference type="Pfam" id="PF01535">
    <property type="entry name" value="PPR"/>
    <property type="match status" value="4"/>
</dbReference>
<dbReference type="EMBL" id="LRBV02000004">
    <property type="status" value="NOT_ANNOTATED_CDS"/>
    <property type="molecule type" value="Genomic_DNA"/>
</dbReference>
<dbReference type="GO" id="GO:0003723">
    <property type="term" value="F:RNA binding"/>
    <property type="evidence" value="ECO:0007669"/>
    <property type="project" value="InterPro"/>
</dbReference>
<reference evidence="3 4" key="1">
    <citation type="journal article" date="2016" name="G3 (Bethesda)">
        <title>First Draft Assembly and Annotation of the Genome of a California Endemic Oak Quercus lobata Nee (Fagaceae).</title>
        <authorList>
            <person name="Sork V.L."/>
            <person name="Fitz-Gibbon S.T."/>
            <person name="Puiu D."/>
            <person name="Crepeau M."/>
            <person name="Gugger P.F."/>
            <person name="Sherman R."/>
            <person name="Stevens K."/>
            <person name="Langley C.H."/>
            <person name="Pellegrini M."/>
            <person name="Salzberg S.L."/>
        </authorList>
    </citation>
    <scope>NUCLEOTIDE SEQUENCE [LARGE SCALE GENOMIC DNA]</scope>
    <source>
        <strain evidence="3 4">cv. SW786</strain>
    </source>
</reference>
<dbReference type="InParanoid" id="A0A7N2LFR7"/>
<dbReference type="FunFam" id="1.25.40.10:FF:000309">
    <property type="entry name" value="Pentatricopeptide repeat-containing protein, chloroplastic"/>
    <property type="match status" value="1"/>
</dbReference>
<keyword evidence="1" id="KW-0677">Repeat</keyword>
<dbReference type="Proteomes" id="UP000594261">
    <property type="component" value="Chromosome 4"/>
</dbReference>
<evidence type="ECO:0000256" key="2">
    <source>
        <dbReference type="PROSITE-ProRule" id="PRU00708"/>
    </source>
</evidence>
<reference evidence="3" key="2">
    <citation type="submission" date="2021-01" db="UniProtKB">
        <authorList>
            <consortium name="EnsemblPlants"/>
        </authorList>
    </citation>
    <scope>IDENTIFICATION</scope>
</reference>